<dbReference type="EMBL" id="CADCXV010000855">
    <property type="protein sequence ID" value="CAB0037457.1"/>
    <property type="molecule type" value="Genomic_DNA"/>
</dbReference>
<evidence type="ECO:0000313" key="1">
    <source>
        <dbReference type="EMBL" id="CAB0037457.1"/>
    </source>
</evidence>
<gene>
    <name evidence="1" type="ORF">TBRA_LOCUS9284</name>
</gene>
<dbReference type="Proteomes" id="UP000479190">
    <property type="component" value="Unassembled WGS sequence"/>
</dbReference>
<organism evidence="1 2">
    <name type="scientific">Trichogramma brassicae</name>
    <dbReference type="NCBI Taxonomy" id="86971"/>
    <lineage>
        <taxon>Eukaryota</taxon>
        <taxon>Metazoa</taxon>
        <taxon>Ecdysozoa</taxon>
        <taxon>Arthropoda</taxon>
        <taxon>Hexapoda</taxon>
        <taxon>Insecta</taxon>
        <taxon>Pterygota</taxon>
        <taxon>Neoptera</taxon>
        <taxon>Endopterygota</taxon>
        <taxon>Hymenoptera</taxon>
        <taxon>Apocrita</taxon>
        <taxon>Proctotrupomorpha</taxon>
        <taxon>Chalcidoidea</taxon>
        <taxon>Trichogrammatidae</taxon>
        <taxon>Trichogramma</taxon>
    </lineage>
</organism>
<proteinExistence type="predicted"/>
<evidence type="ECO:0000313" key="2">
    <source>
        <dbReference type="Proteomes" id="UP000479190"/>
    </source>
</evidence>
<keyword evidence="2" id="KW-1185">Reference proteome</keyword>
<accession>A0A6H5ILJ0</accession>
<protein>
    <submittedName>
        <fullName evidence="1">Uncharacterized protein</fullName>
    </submittedName>
</protein>
<sequence length="80" mass="8887">MRRGDVRISGWSARSLNGVVRSYDGDPPRKISKASRAILISRRRRTDSHPQCQVVRRDMSGARDGAVDKTNAGVLHTLKS</sequence>
<name>A0A6H5ILJ0_9HYME</name>
<reference evidence="1 2" key="1">
    <citation type="submission" date="2020-02" db="EMBL/GenBank/DDBJ databases">
        <authorList>
            <person name="Ferguson B K."/>
        </authorList>
    </citation>
    <scope>NUCLEOTIDE SEQUENCE [LARGE SCALE GENOMIC DNA]</scope>
</reference>
<dbReference type="AlphaFoldDB" id="A0A6H5ILJ0"/>